<gene>
    <name evidence="1" type="ORF">M0651_08045</name>
</gene>
<organism evidence="1 2">
    <name type="scientific">Paenibacillus mellifer</name>
    <dbReference type="NCBI Taxonomy" id="2937794"/>
    <lineage>
        <taxon>Bacteria</taxon>
        <taxon>Bacillati</taxon>
        <taxon>Bacillota</taxon>
        <taxon>Bacilli</taxon>
        <taxon>Bacillales</taxon>
        <taxon>Paenibacillaceae</taxon>
        <taxon>Paenibacillus</taxon>
    </lineage>
</organism>
<evidence type="ECO:0000313" key="2">
    <source>
        <dbReference type="Proteomes" id="UP001139534"/>
    </source>
</evidence>
<protein>
    <submittedName>
        <fullName evidence="1">Uncharacterized protein</fullName>
    </submittedName>
</protein>
<evidence type="ECO:0000313" key="1">
    <source>
        <dbReference type="EMBL" id="MCK8487116.1"/>
    </source>
</evidence>
<sequence>MLLADEVGGLTELITRRFPDSTVHWFQEPAEPVAGEFVVLLKQEVRRSDSRSHTLLERQYAIGYYASTVETALYEMESLSRYVMNESTDSGEAGSAGTLSIRVDSFTITSAEPLENGLQKCQGALLVQSREPIRFRSQDKIKHMEFRTTNN</sequence>
<reference evidence="1" key="1">
    <citation type="submission" date="2022-04" db="EMBL/GenBank/DDBJ databases">
        <authorList>
            <person name="Seo M.-J."/>
        </authorList>
    </citation>
    <scope>NUCLEOTIDE SEQUENCE</scope>
    <source>
        <strain evidence="1">MBLB2552</strain>
    </source>
</reference>
<dbReference type="Proteomes" id="UP001139534">
    <property type="component" value="Unassembled WGS sequence"/>
</dbReference>
<dbReference type="RefSeq" id="WP_248551327.1">
    <property type="nucleotide sequence ID" value="NZ_JALPRK010000005.1"/>
</dbReference>
<name>A0A9X2BST2_9BACL</name>
<accession>A0A9X2BST2</accession>
<proteinExistence type="predicted"/>
<dbReference type="AlphaFoldDB" id="A0A9X2BST2"/>
<keyword evidence="2" id="KW-1185">Reference proteome</keyword>
<comment type="caution">
    <text evidence="1">The sequence shown here is derived from an EMBL/GenBank/DDBJ whole genome shotgun (WGS) entry which is preliminary data.</text>
</comment>
<dbReference type="EMBL" id="JALPRK010000005">
    <property type="protein sequence ID" value="MCK8487116.1"/>
    <property type="molecule type" value="Genomic_DNA"/>
</dbReference>